<feature type="non-terminal residue" evidence="2">
    <location>
        <position position="215"/>
    </location>
</feature>
<accession>A0A699TK30</accession>
<feature type="non-terminal residue" evidence="2">
    <location>
        <position position="1"/>
    </location>
</feature>
<dbReference type="EMBL" id="BKCJ011252828">
    <property type="protein sequence ID" value="GFD10517.1"/>
    <property type="molecule type" value="Genomic_DNA"/>
</dbReference>
<sequence length="215" mass="25044">ELESNVESNFVESLSNHDTVKFDHLEEFSGPLMPIHIAEEERIRREHADYISRMEMLFAINPRPRPTVNVNMNVESIRSSFILIQDNDSQREEIDIITNTNDVLPPGVENDDDSEEEIDDVEELHIYNSISNSENKLFDNEASDFYNPSIPRPPLEPPDDEFDLEPDSGEEISVVMTTIVEFECLDPRVEFDVSNDENDYYFPFMFVIQIFLQYL</sequence>
<name>A0A699TK30_TANCI</name>
<organism evidence="2">
    <name type="scientific">Tanacetum cinerariifolium</name>
    <name type="common">Dalmatian daisy</name>
    <name type="synonym">Chrysanthemum cinerariifolium</name>
    <dbReference type="NCBI Taxonomy" id="118510"/>
    <lineage>
        <taxon>Eukaryota</taxon>
        <taxon>Viridiplantae</taxon>
        <taxon>Streptophyta</taxon>
        <taxon>Embryophyta</taxon>
        <taxon>Tracheophyta</taxon>
        <taxon>Spermatophyta</taxon>
        <taxon>Magnoliopsida</taxon>
        <taxon>eudicotyledons</taxon>
        <taxon>Gunneridae</taxon>
        <taxon>Pentapetalae</taxon>
        <taxon>asterids</taxon>
        <taxon>campanulids</taxon>
        <taxon>Asterales</taxon>
        <taxon>Asteraceae</taxon>
        <taxon>Asteroideae</taxon>
        <taxon>Anthemideae</taxon>
        <taxon>Anthemidinae</taxon>
        <taxon>Tanacetum</taxon>
    </lineage>
</organism>
<comment type="caution">
    <text evidence="2">The sequence shown here is derived from an EMBL/GenBank/DDBJ whole genome shotgun (WGS) entry which is preliminary data.</text>
</comment>
<evidence type="ECO:0000313" key="2">
    <source>
        <dbReference type="EMBL" id="GFD10517.1"/>
    </source>
</evidence>
<feature type="region of interest" description="Disordered" evidence="1">
    <location>
        <begin position="147"/>
        <end position="166"/>
    </location>
</feature>
<reference evidence="2" key="1">
    <citation type="journal article" date="2019" name="Sci. Rep.">
        <title>Draft genome of Tanacetum cinerariifolium, the natural source of mosquito coil.</title>
        <authorList>
            <person name="Yamashiro T."/>
            <person name="Shiraishi A."/>
            <person name="Satake H."/>
            <person name="Nakayama K."/>
        </authorList>
    </citation>
    <scope>NUCLEOTIDE SEQUENCE</scope>
</reference>
<dbReference type="AlphaFoldDB" id="A0A699TK30"/>
<evidence type="ECO:0000256" key="1">
    <source>
        <dbReference type="SAM" id="MobiDB-lite"/>
    </source>
</evidence>
<feature type="compositionally biased region" description="Acidic residues" evidence="1">
    <location>
        <begin position="157"/>
        <end position="166"/>
    </location>
</feature>
<protein>
    <recommendedName>
        <fullName evidence="3">Reverse transcriptase domain-containing protein</fullName>
    </recommendedName>
</protein>
<evidence type="ECO:0008006" key="3">
    <source>
        <dbReference type="Google" id="ProtNLM"/>
    </source>
</evidence>
<proteinExistence type="predicted"/>
<gene>
    <name evidence="2" type="ORF">Tci_882486</name>
</gene>